<evidence type="ECO:0000313" key="1">
    <source>
        <dbReference type="EMBL" id="MCH4821668.1"/>
    </source>
</evidence>
<protein>
    <submittedName>
        <fullName evidence="1">Uncharacterized protein</fullName>
    </submittedName>
</protein>
<dbReference type="EMBL" id="JAKVTV010000001">
    <property type="protein sequence ID" value="MCH4821668.1"/>
    <property type="molecule type" value="Genomic_DNA"/>
</dbReference>
<evidence type="ECO:0000313" key="2">
    <source>
        <dbReference type="Proteomes" id="UP001139226"/>
    </source>
</evidence>
<sequence length="112" mass="13093">MSYKKLGEDVYLPKQQGKPLQNIRDIKFNYYLSSRIDGAKIYLDITSKIFGSGNTYIRKSCYRVNLGEMEDCVKRNIKEHMLHLGIPPNFIPKSLKNVKKIKNQNLYSEKSF</sequence>
<dbReference type="RefSeq" id="WP_240711800.1">
    <property type="nucleotide sequence ID" value="NZ_JAKVTV010000001.1"/>
</dbReference>
<keyword evidence="2" id="KW-1185">Reference proteome</keyword>
<accession>A0A9X2AA38</accession>
<comment type="caution">
    <text evidence="1">The sequence shown here is derived from an EMBL/GenBank/DDBJ whole genome shotgun (WGS) entry which is preliminary data.</text>
</comment>
<reference evidence="1" key="1">
    <citation type="submission" date="2022-03" db="EMBL/GenBank/DDBJ databases">
        <title>Gramella crocea sp. nov., isolated from activated sludge of a seafood processing plant.</title>
        <authorList>
            <person name="Zhang X."/>
        </authorList>
    </citation>
    <scope>NUCLEOTIDE SEQUENCE</scope>
    <source>
        <strain evidence="1">YJ019</strain>
    </source>
</reference>
<dbReference type="AlphaFoldDB" id="A0A9X2AA38"/>
<organism evidence="1 2">
    <name type="scientific">Christiangramia lutea</name>
    <dbReference type="NCBI Taxonomy" id="1607951"/>
    <lineage>
        <taxon>Bacteria</taxon>
        <taxon>Pseudomonadati</taxon>
        <taxon>Bacteroidota</taxon>
        <taxon>Flavobacteriia</taxon>
        <taxon>Flavobacteriales</taxon>
        <taxon>Flavobacteriaceae</taxon>
        <taxon>Christiangramia</taxon>
    </lineage>
</organism>
<name>A0A9X2AA38_9FLAO</name>
<proteinExistence type="predicted"/>
<dbReference type="Proteomes" id="UP001139226">
    <property type="component" value="Unassembled WGS sequence"/>
</dbReference>
<gene>
    <name evidence="1" type="ORF">ML462_00645</name>
</gene>